<dbReference type="InterPro" id="IPR002549">
    <property type="entry name" value="AI-2E-like"/>
</dbReference>
<dbReference type="GO" id="GO:0055085">
    <property type="term" value="P:transmembrane transport"/>
    <property type="evidence" value="ECO:0007669"/>
    <property type="project" value="TreeGrafter"/>
</dbReference>
<evidence type="ECO:0000256" key="4">
    <source>
        <dbReference type="ARBA" id="ARBA00022475"/>
    </source>
</evidence>
<reference evidence="10 11" key="1">
    <citation type="submission" date="2020-05" db="EMBL/GenBank/DDBJ databases">
        <title>MicrobeNet Type strains.</title>
        <authorList>
            <person name="Nicholson A.C."/>
        </authorList>
    </citation>
    <scope>NUCLEOTIDE SEQUENCE [LARGE SCALE GENOMIC DNA]</scope>
    <source>
        <strain evidence="10 11">JCM 14547</strain>
    </source>
</reference>
<name>A0A849BRV1_9ACTN</name>
<evidence type="ECO:0000256" key="7">
    <source>
        <dbReference type="ARBA" id="ARBA00023136"/>
    </source>
</evidence>
<keyword evidence="5 9" id="KW-0812">Transmembrane</keyword>
<keyword evidence="6 9" id="KW-1133">Transmembrane helix</keyword>
<dbReference type="PANTHER" id="PTHR21716">
    <property type="entry name" value="TRANSMEMBRANE PROTEIN"/>
    <property type="match status" value="1"/>
</dbReference>
<evidence type="ECO:0000256" key="5">
    <source>
        <dbReference type="ARBA" id="ARBA00022692"/>
    </source>
</evidence>
<feature type="transmembrane region" description="Helical" evidence="9">
    <location>
        <begin position="336"/>
        <end position="360"/>
    </location>
</feature>
<evidence type="ECO:0000256" key="8">
    <source>
        <dbReference type="SAM" id="MobiDB-lite"/>
    </source>
</evidence>
<feature type="transmembrane region" description="Helical" evidence="9">
    <location>
        <begin position="310"/>
        <end position="329"/>
    </location>
</feature>
<dbReference type="GO" id="GO:0005886">
    <property type="term" value="C:plasma membrane"/>
    <property type="evidence" value="ECO:0007669"/>
    <property type="project" value="UniProtKB-SubCell"/>
</dbReference>
<comment type="similarity">
    <text evidence="2">Belongs to the autoinducer-2 exporter (AI-2E) (TC 2.A.86) family.</text>
</comment>
<keyword evidence="7 9" id="KW-0472">Membrane</keyword>
<feature type="transmembrane region" description="Helical" evidence="9">
    <location>
        <begin position="221"/>
        <end position="245"/>
    </location>
</feature>
<dbReference type="RefSeq" id="WP_171203039.1">
    <property type="nucleotide sequence ID" value="NZ_BAAANP010000004.1"/>
</dbReference>
<comment type="subcellular location">
    <subcellularLocation>
        <location evidence="1">Cell membrane</location>
        <topology evidence="1">Multi-pass membrane protein</topology>
    </subcellularLocation>
</comment>
<dbReference type="PANTHER" id="PTHR21716:SF53">
    <property type="entry name" value="PERMEASE PERM-RELATED"/>
    <property type="match status" value="1"/>
</dbReference>
<keyword evidence="3" id="KW-0813">Transport</keyword>
<accession>A0A849BRV1</accession>
<sequence>MSLLDRLDRLRRRRAPDRVVVVDTTEDAAPAARPAPAAGRGGVDGTPDDVDAVVEMRPSRAHATSRFGKLEQAATAVALWVLRVLAIVLGLVLVFFVLRELWSIVLPVVLALILSTVLWPVVKQLRRVMPAALAAALALLVFLGVIIGIFAYLIPRVLSQASGLVDQVVAGFESLQQSVNDATQNGMFGFGADQISTWLDDGLQRLQSNAQSIASSVGSGLLTGLFTVGSALITLLLVLVLTFFFTKDGPRFLPWLHLWSGQRVAGHVDELLTRVWTTLGGYIYSQAAVALVDAVFIGLGLWIIGVPFAFPLAVLVFFAAFIPIVGAVTTGALATLVALVSLGWPQALATLAVVLVVQQLEGNVLQPLLVGKTLALHPAVVILAVTAGGTLAGIIGAFLAVPIAAVGTVVFRYVRESVLDEDPTSGGGKAPLRPEQVEQVEQRVDDGQSAREAAQAVPPPS</sequence>
<dbReference type="Proteomes" id="UP000555552">
    <property type="component" value="Unassembled WGS sequence"/>
</dbReference>
<feature type="transmembrane region" description="Helical" evidence="9">
    <location>
        <begin position="380"/>
        <end position="411"/>
    </location>
</feature>
<feature type="transmembrane region" description="Helical" evidence="9">
    <location>
        <begin position="76"/>
        <end position="98"/>
    </location>
</feature>
<keyword evidence="4" id="KW-1003">Cell membrane</keyword>
<evidence type="ECO:0000256" key="9">
    <source>
        <dbReference type="SAM" id="Phobius"/>
    </source>
</evidence>
<proteinExistence type="inferred from homology"/>
<evidence type="ECO:0000256" key="2">
    <source>
        <dbReference type="ARBA" id="ARBA00009773"/>
    </source>
</evidence>
<evidence type="ECO:0000256" key="3">
    <source>
        <dbReference type="ARBA" id="ARBA00022448"/>
    </source>
</evidence>
<feature type="transmembrane region" description="Helical" evidence="9">
    <location>
        <begin position="104"/>
        <end position="122"/>
    </location>
</feature>
<feature type="transmembrane region" description="Helical" evidence="9">
    <location>
        <begin position="282"/>
        <end position="304"/>
    </location>
</feature>
<gene>
    <name evidence="10" type="ORF">HLB09_08935</name>
</gene>
<evidence type="ECO:0000313" key="11">
    <source>
        <dbReference type="Proteomes" id="UP000555552"/>
    </source>
</evidence>
<dbReference type="AlphaFoldDB" id="A0A849BRV1"/>
<comment type="caution">
    <text evidence="10">The sequence shown here is derived from an EMBL/GenBank/DDBJ whole genome shotgun (WGS) entry which is preliminary data.</text>
</comment>
<evidence type="ECO:0000256" key="1">
    <source>
        <dbReference type="ARBA" id="ARBA00004651"/>
    </source>
</evidence>
<dbReference type="Pfam" id="PF01594">
    <property type="entry name" value="AI-2E_transport"/>
    <property type="match status" value="1"/>
</dbReference>
<feature type="region of interest" description="Disordered" evidence="8">
    <location>
        <begin position="420"/>
        <end position="461"/>
    </location>
</feature>
<feature type="transmembrane region" description="Helical" evidence="9">
    <location>
        <begin position="134"/>
        <end position="154"/>
    </location>
</feature>
<dbReference type="EMBL" id="JABEMA010000110">
    <property type="protein sequence ID" value="NNH23214.1"/>
    <property type="molecule type" value="Genomic_DNA"/>
</dbReference>
<keyword evidence="11" id="KW-1185">Reference proteome</keyword>
<evidence type="ECO:0000256" key="6">
    <source>
        <dbReference type="ARBA" id="ARBA00022989"/>
    </source>
</evidence>
<protein>
    <submittedName>
        <fullName evidence="10">AI-2E family transporter</fullName>
    </submittedName>
</protein>
<feature type="compositionally biased region" description="Basic and acidic residues" evidence="8">
    <location>
        <begin position="440"/>
        <end position="449"/>
    </location>
</feature>
<organism evidence="10 11">
    <name type="scientific">Pseudokineococcus marinus</name>
    <dbReference type="NCBI Taxonomy" id="351215"/>
    <lineage>
        <taxon>Bacteria</taxon>
        <taxon>Bacillati</taxon>
        <taxon>Actinomycetota</taxon>
        <taxon>Actinomycetes</taxon>
        <taxon>Kineosporiales</taxon>
        <taxon>Kineosporiaceae</taxon>
        <taxon>Pseudokineococcus</taxon>
    </lineage>
</organism>
<evidence type="ECO:0000313" key="10">
    <source>
        <dbReference type="EMBL" id="NNH23214.1"/>
    </source>
</evidence>